<dbReference type="SUPFAM" id="SSF52540">
    <property type="entry name" value="P-loop containing nucleoside triphosphate hydrolases"/>
    <property type="match status" value="1"/>
</dbReference>
<evidence type="ECO:0000259" key="4">
    <source>
        <dbReference type="PROSITE" id="PS50893"/>
    </source>
</evidence>
<dbReference type="InterPro" id="IPR003593">
    <property type="entry name" value="AAA+_ATPase"/>
</dbReference>
<keyword evidence="1" id="KW-0813">Transport</keyword>
<accession>A0A3R5WRU4</accession>
<name>A0A3R5WRU4_9FIRM</name>
<dbReference type="GO" id="GO:0005524">
    <property type="term" value="F:ATP binding"/>
    <property type="evidence" value="ECO:0007669"/>
    <property type="project" value="UniProtKB-KW"/>
</dbReference>
<organism evidence="5 6">
    <name type="scientific">Coprococcus eutactus</name>
    <dbReference type="NCBI Taxonomy" id="33043"/>
    <lineage>
        <taxon>Bacteria</taxon>
        <taxon>Bacillati</taxon>
        <taxon>Bacillota</taxon>
        <taxon>Clostridia</taxon>
        <taxon>Lachnospirales</taxon>
        <taxon>Lachnospiraceae</taxon>
        <taxon>Coprococcus</taxon>
    </lineage>
</organism>
<feature type="domain" description="ABC transporter" evidence="4">
    <location>
        <begin position="2"/>
        <end position="224"/>
    </location>
</feature>
<evidence type="ECO:0000313" key="6">
    <source>
        <dbReference type="Proteomes" id="UP000283295"/>
    </source>
</evidence>
<dbReference type="CDD" id="cd03230">
    <property type="entry name" value="ABC_DR_subfamily_A"/>
    <property type="match status" value="1"/>
</dbReference>
<evidence type="ECO:0000256" key="1">
    <source>
        <dbReference type="ARBA" id="ARBA00022448"/>
    </source>
</evidence>
<comment type="caution">
    <text evidence="5">The sequence shown here is derived from an EMBL/GenBank/DDBJ whole genome shotgun (WGS) entry which is preliminary data.</text>
</comment>
<dbReference type="Proteomes" id="UP000283295">
    <property type="component" value="Unassembled WGS sequence"/>
</dbReference>
<evidence type="ECO:0000256" key="2">
    <source>
        <dbReference type="ARBA" id="ARBA00022741"/>
    </source>
</evidence>
<dbReference type="PANTHER" id="PTHR42939:SF1">
    <property type="entry name" value="ABC TRANSPORTER ATP-BINDING PROTEIN ALBC-RELATED"/>
    <property type="match status" value="1"/>
</dbReference>
<dbReference type="EMBL" id="QRVK01000012">
    <property type="protein sequence ID" value="RGS43016.1"/>
    <property type="molecule type" value="Genomic_DNA"/>
</dbReference>
<reference evidence="5 6" key="1">
    <citation type="submission" date="2018-08" db="EMBL/GenBank/DDBJ databases">
        <title>A genome reference for cultivated species of the human gut microbiota.</title>
        <authorList>
            <person name="Zou Y."/>
            <person name="Xue W."/>
            <person name="Luo G."/>
        </authorList>
    </citation>
    <scope>NUCLEOTIDE SEQUENCE [LARGE SCALE GENOMIC DNA]</scope>
    <source>
        <strain evidence="5 6">AF22-21</strain>
    </source>
</reference>
<dbReference type="InterPro" id="IPR051782">
    <property type="entry name" value="ABC_Transporter_VariousFunc"/>
</dbReference>
<sequence>MLKCEHLVKKYITTTAISDLSLEIEPGHIYALLGPNGSGKSTLMKIIAGLVKPDSGTITIDGVPMTYRSKKDIAYMPTEAFFFGYMNCKDIGKYYKDFFDDFDYDKYMGLLAEMELNPDQKAKSMSSGMLAKLKIAVTLSRDSRIVMLDEPLNGIDIIAREKIISTIVRNISDDTAVLMSSHLVDELERIVDHAFFIKNGTCVLQGDAEELRVSRGKSIVDMYKAIYA</sequence>
<gene>
    <name evidence="5" type="ORF">DWX94_06550</name>
</gene>
<dbReference type="OrthoDB" id="9804819at2"/>
<dbReference type="PANTHER" id="PTHR42939">
    <property type="entry name" value="ABC TRANSPORTER ATP-BINDING PROTEIN ALBC-RELATED"/>
    <property type="match status" value="1"/>
</dbReference>
<dbReference type="PROSITE" id="PS00211">
    <property type="entry name" value="ABC_TRANSPORTER_1"/>
    <property type="match status" value="1"/>
</dbReference>
<dbReference type="GO" id="GO:0016887">
    <property type="term" value="F:ATP hydrolysis activity"/>
    <property type="evidence" value="ECO:0007669"/>
    <property type="project" value="InterPro"/>
</dbReference>
<keyword evidence="2" id="KW-0547">Nucleotide-binding</keyword>
<evidence type="ECO:0000256" key="3">
    <source>
        <dbReference type="ARBA" id="ARBA00022840"/>
    </source>
</evidence>
<dbReference type="Gene3D" id="3.40.50.300">
    <property type="entry name" value="P-loop containing nucleotide triphosphate hydrolases"/>
    <property type="match status" value="1"/>
</dbReference>
<dbReference type="InterPro" id="IPR017871">
    <property type="entry name" value="ABC_transporter-like_CS"/>
</dbReference>
<dbReference type="PROSITE" id="PS50893">
    <property type="entry name" value="ABC_TRANSPORTER_2"/>
    <property type="match status" value="1"/>
</dbReference>
<protein>
    <submittedName>
        <fullName evidence="5">ABC transporter ATP-binding protein</fullName>
    </submittedName>
</protein>
<keyword evidence="3 5" id="KW-0067">ATP-binding</keyword>
<dbReference type="AlphaFoldDB" id="A0A3R5WRU4"/>
<dbReference type="SMART" id="SM00382">
    <property type="entry name" value="AAA"/>
    <property type="match status" value="1"/>
</dbReference>
<dbReference type="InterPro" id="IPR003439">
    <property type="entry name" value="ABC_transporter-like_ATP-bd"/>
</dbReference>
<dbReference type="InterPro" id="IPR027417">
    <property type="entry name" value="P-loop_NTPase"/>
</dbReference>
<proteinExistence type="predicted"/>
<evidence type="ECO:0000313" key="5">
    <source>
        <dbReference type="EMBL" id="RGS43016.1"/>
    </source>
</evidence>
<dbReference type="Pfam" id="PF00005">
    <property type="entry name" value="ABC_tran"/>
    <property type="match status" value="1"/>
</dbReference>